<proteinExistence type="predicted"/>
<evidence type="ECO:0000313" key="3">
    <source>
        <dbReference type="Proteomes" id="UP001305815"/>
    </source>
</evidence>
<dbReference type="Proteomes" id="UP001305815">
    <property type="component" value="Chromosome"/>
</dbReference>
<accession>A0ABN6YW53</accession>
<feature type="transmembrane region" description="Helical" evidence="1">
    <location>
        <begin position="31"/>
        <end position="47"/>
    </location>
</feature>
<feature type="transmembrane region" description="Helical" evidence="1">
    <location>
        <begin position="7"/>
        <end position="25"/>
    </location>
</feature>
<evidence type="ECO:0000256" key="1">
    <source>
        <dbReference type="SAM" id="Phobius"/>
    </source>
</evidence>
<keyword evidence="1" id="KW-0472">Membrane</keyword>
<evidence type="ECO:0000313" key="2">
    <source>
        <dbReference type="EMBL" id="BDZ77497.1"/>
    </source>
</evidence>
<sequence length="54" mass="6112">MKLFFNTLSVIMLVLLVICAVLYFIKGVFLPVSGMMLILFIIAVAGTQKYRDKK</sequence>
<reference evidence="3" key="1">
    <citation type="journal article" date="2023" name="Int. J. Syst. Evol. Microbiol.">
        <title>Claveliimonas bilis gen. nov., sp. nov., deoxycholic acid-producing bacteria isolated from human faeces, and reclassification of Sellimonas monacensis Zenner et al. 2021 as Claveliimonas monacensis comb. nov.</title>
        <authorList>
            <person name="Hisatomi A."/>
            <person name="Kastawa N.W.E.P.G."/>
            <person name="Song I."/>
            <person name="Ohkuma M."/>
            <person name="Fukiya S."/>
            <person name="Sakamoto M."/>
        </authorList>
    </citation>
    <scope>NUCLEOTIDE SEQUENCE [LARGE SCALE GENOMIC DNA]</scope>
    <source>
        <strain evidence="3">12BBH14</strain>
    </source>
</reference>
<organism evidence="2 3">
    <name type="scientific">Claveliimonas bilis</name>
    <dbReference type="NCBI Taxonomy" id="3028070"/>
    <lineage>
        <taxon>Bacteria</taxon>
        <taxon>Bacillati</taxon>
        <taxon>Bacillota</taxon>
        <taxon>Clostridia</taxon>
        <taxon>Lachnospirales</taxon>
        <taxon>Lachnospiraceae</taxon>
        <taxon>Claveliimonas</taxon>
    </lineage>
</organism>
<dbReference type="RefSeq" id="WP_316264547.1">
    <property type="nucleotide sequence ID" value="NZ_AP027742.1"/>
</dbReference>
<keyword evidence="3" id="KW-1185">Reference proteome</keyword>
<name>A0ABN6YW53_9FIRM</name>
<protein>
    <submittedName>
        <fullName evidence="2">Uncharacterized protein</fullName>
    </submittedName>
</protein>
<keyword evidence="1" id="KW-1133">Transmembrane helix</keyword>
<dbReference type="EMBL" id="AP027742">
    <property type="protein sequence ID" value="BDZ77497.1"/>
    <property type="molecule type" value="Genomic_DNA"/>
</dbReference>
<keyword evidence="1" id="KW-0812">Transmembrane</keyword>
<gene>
    <name evidence="2" type="ORF">Lac1_16800</name>
</gene>